<dbReference type="Gene3D" id="3.40.50.300">
    <property type="entry name" value="P-loop containing nucleotide triphosphate hydrolases"/>
    <property type="match status" value="2"/>
</dbReference>
<feature type="region of interest" description="Disordered" evidence="12">
    <location>
        <begin position="142"/>
        <end position="164"/>
    </location>
</feature>
<dbReference type="PROSITE" id="PS51198">
    <property type="entry name" value="UVRD_HELICASE_ATP_BIND"/>
    <property type="match status" value="1"/>
</dbReference>
<feature type="compositionally biased region" description="Polar residues" evidence="12">
    <location>
        <begin position="850"/>
        <end position="860"/>
    </location>
</feature>
<keyword evidence="3 11" id="KW-0378">Hydrolase</keyword>
<keyword evidence="16" id="KW-1185">Reference proteome</keyword>
<evidence type="ECO:0000259" key="13">
    <source>
        <dbReference type="PROSITE" id="PS51198"/>
    </source>
</evidence>
<dbReference type="PROSITE" id="PS51217">
    <property type="entry name" value="UVRD_HELICASE_CTER"/>
    <property type="match status" value="1"/>
</dbReference>
<evidence type="ECO:0000256" key="10">
    <source>
        <dbReference type="ARBA" id="ARBA00048988"/>
    </source>
</evidence>
<dbReference type="AlphaFoldDB" id="A0A9Q8P4H7"/>
<proteinExistence type="inferred from homology"/>
<dbReference type="KEGG" id="ffu:CLAFUR5_00411"/>
<accession>A0A9Q8P4H7</accession>
<keyword evidence="4 11" id="KW-0347">Helicase</keyword>
<feature type="region of interest" description="Disordered" evidence="12">
    <location>
        <begin position="781"/>
        <end position="961"/>
    </location>
</feature>
<comment type="catalytic activity">
    <reaction evidence="10">
        <text>ATP + H2O = ADP + phosphate + H(+)</text>
        <dbReference type="Rhea" id="RHEA:13065"/>
        <dbReference type="ChEBI" id="CHEBI:15377"/>
        <dbReference type="ChEBI" id="CHEBI:15378"/>
        <dbReference type="ChEBI" id="CHEBI:30616"/>
        <dbReference type="ChEBI" id="CHEBI:43474"/>
        <dbReference type="ChEBI" id="CHEBI:456216"/>
        <dbReference type="EC" id="5.6.2.4"/>
    </reaction>
</comment>
<feature type="compositionally biased region" description="Polar residues" evidence="12">
    <location>
        <begin position="904"/>
        <end position="944"/>
    </location>
</feature>
<name>A0A9Q8P4H7_PASFU</name>
<evidence type="ECO:0000256" key="9">
    <source>
        <dbReference type="ARBA" id="ARBA00034808"/>
    </source>
</evidence>
<evidence type="ECO:0000256" key="7">
    <source>
        <dbReference type="ARBA" id="ARBA00023235"/>
    </source>
</evidence>
<dbReference type="PANTHER" id="PTHR11070:SF2">
    <property type="entry name" value="ATP-DEPENDENT DNA HELICASE SRS2"/>
    <property type="match status" value="1"/>
</dbReference>
<evidence type="ECO:0000256" key="11">
    <source>
        <dbReference type="PROSITE-ProRule" id="PRU00560"/>
    </source>
</evidence>
<dbReference type="InterPro" id="IPR000212">
    <property type="entry name" value="DNA_helicase_UvrD/REP"/>
</dbReference>
<comment type="similarity">
    <text evidence="1">Belongs to the helicase family. UvrD subfamily.</text>
</comment>
<keyword evidence="6" id="KW-0238">DNA-binding</keyword>
<sequence length="961" mass="107280">MDNIWQGLNEAQKTAVASDAAVLQVLAPPGSGKTKTLTARVAYLVAHRQWRPCNIIVCTFTVKAAAEMKERIKNFVGEELSKQLQLGTFHSVALRYLKRYGQHIGLAKDFGIADSADSKAILKRLIKKLGLSMEPGSAFGRISSRKVRSDDDPKSGKGPAKKGVEQQEFQRLFDDYEATLAASNLLDYDDILLRCHFLVKSHPQCVSDVEAVLIDEFQDTNNIQYDLMTLFAQQRNVITIVGDPDQSIYGFRAAEIKNLSRMKKHWPDTLTIHLEENYRSSGAILLAAQNVIEQDESRPPKKLQATHSYGLRPVLRKLPSAFSEAEWLVSEIKRMQALSGGMMQSSDFAVLLRSAALSRAIETAFGNAGIPYRMVGGMRFYDRAEVKLLVDYLRVIHNPHNTEAVERIVNVPSRKVGDETIKRLREEATSKGISLWSLVLDVAQGRCSPKTKLNEPARKGLGSFVNVILCGHKKVESWKPEEASIVDLISMITQKISLQAYLKQKHADDETHEARWNNVEELMAQAADVMAPGKLAELGEADSLPNVDDLEQRSDSTQDALSIFLSNIALTASAEKKADEDGEQVQQVTISTIHASKGLEWPVVFIPACYDGSIPHSRADDHDEERRLLYVGMTRAQALLYLSCPIKNTQREETSMSTFLTHKGVGKFFEEHGPSLPFDVITSLSSTLRRECPSATLITESKRNSERDEDNYWPLNGEEAMEETRRWDYSKKTGTLPGFGSAKAATWASDTTMQRQETFSIPNAPLQTGFTSVKERYDELVEQGKMDRSDKRAEEKKDNPMETKGRKRQIEGQGSISSFFKKPKEAAEVVEQPQPARPLREIPNAANHGVSRTISTSRQSVPDRKPRATPMSSRPQPRASDDANNGRYVFLSSSPQKGDDEQEQPFNTTGEKQHESQPAASTSFRPASTFHTTSMATASGTQRRTLGVRRSLHGWSERRKP</sequence>
<organism evidence="15 16">
    <name type="scientific">Passalora fulva</name>
    <name type="common">Tomato leaf mold</name>
    <name type="synonym">Cladosporium fulvum</name>
    <dbReference type="NCBI Taxonomy" id="5499"/>
    <lineage>
        <taxon>Eukaryota</taxon>
        <taxon>Fungi</taxon>
        <taxon>Dikarya</taxon>
        <taxon>Ascomycota</taxon>
        <taxon>Pezizomycotina</taxon>
        <taxon>Dothideomycetes</taxon>
        <taxon>Dothideomycetidae</taxon>
        <taxon>Mycosphaerellales</taxon>
        <taxon>Mycosphaerellaceae</taxon>
        <taxon>Fulvia</taxon>
    </lineage>
</organism>
<evidence type="ECO:0000256" key="4">
    <source>
        <dbReference type="ARBA" id="ARBA00022806"/>
    </source>
</evidence>
<dbReference type="GO" id="GO:0043138">
    <property type="term" value="F:3'-5' DNA helicase activity"/>
    <property type="evidence" value="ECO:0007669"/>
    <property type="project" value="UniProtKB-EC"/>
</dbReference>
<dbReference type="OrthoDB" id="1470711at2759"/>
<dbReference type="GO" id="GO:0003677">
    <property type="term" value="F:DNA binding"/>
    <property type="evidence" value="ECO:0007669"/>
    <property type="project" value="UniProtKB-KW"/>
</dbReference>
<evidence type="ECO:0000256" key="1">
    <source>
        <dbReference type="ARBA" id="ARBA00009922"/>
    </source>
</evidence>
<evidence type="ECO:0000256" key="2">
    <source>
        <dbReference type="ARBA" id="ARBA00022741"/>
    </source>
</evidence>
<dbReference type="Proteomes" id="UP000756132">
    <property type="component" value="Chromosome 1"/>
</dbReference>
<dbReference type="InterPro" id="IPR027417">
    <property type="entry name" value="P-loop_NTPase"/>
</dbReference>
<reference evidence="15" key="1">
    <citation type="submission" date="2021-12" db="EMBL/GenBank/DDBJ databases">
        <authorList>
            <person name="Zaccaron A."/>
            <person name="Stergiopoulos I."/>
        </authorList>
    </citation>
    <scope>NUCLEOTIDE SEQUENCE</scope>
    <source>
        <strain evidence="15">Race5_Kim</strain>
    </source>
</reference>
<dbReference type="GO" id="GO:0000725">
    <property type="term" value="P:recombinational repair"/>
    <property type="evidence" value="ECO:0007669"/>
    <property type="project" value="TreeGrafter"/>
</dbReference>
<protein>
    <recommendedName>
        <fullName evidence="9">DNA 3'-5' helicase</fullName>
        <ecNumber evidence="9">5.6.2.4</ecNumber>
    </recommendedName>
</protein>
<dbReference type="InterPro" id="IPR014016">
    <property type="entry name" value="UvrD-like_ATP-bd"/>
</dbReference>
<dbReference type="GO" id="GO:0005524">
    <property type="term" value="F:ATP binding"/>
    <property type="evidence" value="ECO:0007669"/>
    <property type="project" value="UniProtKB-UniRule"/>
</dbReference>
<dbReference type="PANTHER" id="PTHR11070">
    <property type="entry name" value="UVRD / RECB / PCRA DNA HELICASE FAMILY MEMBER"/>
    <property type="match status" value="1"/>
</dbReference>
<feature type="domain" description="UvrD-like helicase C-terminal" evidence="14">
    <location>
        <begin position="282"/>
        <end position="598"/>
    </location>
</feature>
<evidence type="ECO:0000259" key="14">
    <source>
        <dbReference type="PROSITE" id="PS51217"/>
    </source>
</evidence>
<dbReference type="RefSeq" id="XP_047757354.1">
    <property type="nucleotide sequence ID" value="XM_047899559.1"/>
</dbReference>
<dbReference type="InterPro" id="IPR014017">
    <property type="entry name" value="DNA_helicase_UvrD-like_C"/>
</dbReference>
<feature type="domain" description="UvrD-like helicase ATP-binding" evidence="13">
    <location>
        <begin position="6"/>
        <end position="281"/>
    </location>
</feature>
<evidence type="ECO:0000256" key="5">
    <source>
        <dbReference type="ARBA" id="ARBA00022840"/>
    </source>
</evidence>
<dbReference type="CDD" id="cd18807">
    <property type="entry name" value="SF1_C_UvrD"/>
    <property type="match status" value="1"/>
</dbReference>
<evidence type="ECO:0000256" key="8">
    <source>
        <dbReference type="ARBA" id="ARBA00034617"/>
    </source>
</evidence>
<dbReference type="EC" id="5.6.2.4" evidence="9"/>
<keyword evidence="7" id="KW-0413">Isomerase</keyword>
<dbReference type="InterPro" id="IPR013986">
    <property type="entry name" value="DExx_box_DNA_helicase_dom_sf"/>
</dbReference>
<evidence type="ECO:0000256" key="3">
    <source>
        <dbReference type="ARBA" id="ARBA00022801"/>
    </source>
</evidence>
<dbReference type="Gene3D" id="1.10.486.10">
    <property type="entry name" value="PCRA, domain 4"/>
    <property type="match status" value="1"/>
</dbReference>
<evidence type="ECO:0000256" key="6">
    <source>
        <dbReference type="ARBA" id="ARBA00023125"/>
    </source>
</evidence>
<comment type="catalytic activity">
    <reaction evidence="8">
        <text>Couples ATP hydrolysis with the unwinding of duplex DNA by translocating in the 3'-5' direction.</text>
        <dbReference type="EC" id="5.6.2.4"/>
    </reaction>
</comment>
<evidence type="ECO:0000256" key="12">
    <source>
        <dbReference type="SAM" id="MobiDB-lite"/>
    </source>
</evidence>
<dbReference type="OMA" id="DYPDATT"/>
<dbReference type="EMBL" id="CP090163">
    <property type="protein sequence ID" value="UJO12988.1"/>
    <property type="molecule type" value="Genomic_DNA"/>
</dbReference>
<evidence type="ECO:0000313" key="15">
    <source>
        <dbReference type="EMBL" id="UJO12988.1"/>
    </source>
</evidence>
<keyword evidence="2 11" id="KW-0547">Nucleotide-binding</keyword>
<feature type="compositionally biased region" description="Basic and acidic residues" evidence="12">
    <location>
        <begin position="781"/>
        <end position="810"/>
    </location>
</feature>
<dbReference type="Gene3D" id="1.10.10.160">
    <property type="match status" value="1"/>
</dbReference>
<dbReference type="GeneID" id="71980289"/>
<dbReference type="Pfam" id="PF00580">
    <property type="entry name" value="UvrD-helicase"/>
    <property type="match status" value="1"/>
</dbReference>
<gene>
    <name evidence="15" type="ORF">CLAFUR5_00411</name>
</gene>
<feature type="binding site" evidence="11">
    <location>
        <begin position="27"/>
        <end position="34"/>
    </location>
    <ligand>
        <name>ATP</name>
        <dbReference type="ChEBI" id="CHEBI:30616"/>
    </ligand>
</feature>
<dbReference type="SUPFAM" id="SSF52540">
    <property type="entry name" value="P-loop containing nucleoside triphosphate hydrolases"/>
    <property type="match status" value="1"/>
</dbReference>
<reference evidence="15" key="2">
    <citation type="journal article" date="2022" name="Microb. Genom.">
        <title>A chromosome-scale genome assembly of the tomato pathogen Cladosporium fulvum reveals a compartmentalized genome architecture and the presence of a dispensable chromosome.</title>
        <authorList>
            <person name="Zaccaron A.Z."/>
            <person name="Chen L.H."/>
            <person name="Samaras A."/>
            <person name="Stergiopoulos I."/>
        </authorList>
    </citation>
    <scope>NUCLEOTIDE SEQUENCE</scope>
    <source>
        <strain evidence="15">Race5_Kim</strain>
    </source>
</reference>
<dbReference type="GO" id="GO:0016787">
    <property type="term" value="F:hydrolase activity"/>
    <property type="evidence" value="ECO:0007669"/>
    <property type="project" value="UniProtKB-UniRule"/>
</dbReference>
<dbReference type="Pfam" id="PF13361">
    <property type="entry name" value="UvrD_C"/>
    <property type="match status" value="1"/>
</dbReference>
<dbReference type="GO" id="GO:0005634">
    <property type="term" value="C:nucleus"/>
    <property type="evidence" value="ECO:0007669"/>
    <property type="project" value="TreeGrafter"/>
</dbReference>
<dbReference type="CDD" id="cd17932">
    <property type="entry name" value="DEXQc_UvrD"/>
    <property type="match status" value="1"/>
</dbReference>
<evidence type="ECO:0000313" key="16">
    <source>
        <dbReference type="Proteomes" id="UP000756132"/>
    </source>
</evidence>
<keyword evidence="5 11" id="KW-0067">ATP-binding</keyword>